<evidence type="ECO:0000259" key="3">
    <source>
        <dbReference type="Pfam" id="PF08577"/>
    </source>
</evidence>
<evidence type="ECO:0000256" key="2">
    <source>
        <dbReference type="SAM" id="MobiDB-lite"/>
    </source>
</evidence>
<feature type="region of interest" description="Disordered" evidence="2">
    <location>
        <begin position="235"/>
        <end position="258"/>
    </location>
</feature>
<dbReference type="STRING" id="2163413.A0A4P6XML4"/>
<feature type="compositionally biased region" description="Gly residues" evidence="2">
    <location>
        <begin position="276"/>
        <end position="299"/>
    </location>
</feature>
<proteinExistence type="inferred from homology"/>
<reference evidence="5" key="1">
    <citation type="submission" date="2019-03" db="EMBL/GenBank/DDBJ databases">
        <title>Snf2 controls pulcherriminic acid biosynthesis and connects pigmentation and antifungal activity of the yeast Metschnikowia pulcherrima.</title>
        <authorList>
            <person name="Gore-Lloyd D."/>
            <person name="Sumann I."/>
            <person name="Brachmann A.O."/>
            <person name="Schneeberger K."/>
            <person name="Ortiz-Merino R.A."/>
            <person name="Moreno-Beltran M."/>
            <person name="Schlaefli M."/>
            <person name="Kirner P."/>
            <person name="Santos Kron A."/>
            <person name="Wolfe K.H."/>
            <person name="Piel J."/>
            <person name="Ahrens C.H."/>
            <person name="Henk D."/>
            <person name="Freimoser F.M."/>
        </authorList>
    </citation>
    <scope>NUCLEOTIDE SEQUENCE [LARGE SCALE GENOMIC DNA]</scope>
    <source>
        <strain evidence="5">APC 1.2</strain>
    </source>
</reference>
<evidence type="ECO:0000313" key="5">
    <source>
        <dbReference type="Proteomes" id="UP000292447"/>
    </source>
</evidence>
<feature type="domain" description="PI31 proteasome regulator C-terminal" evidence="3">
    <location>
        <begin position="195"/>
        <end position="258"/>
    </location>
</feature>
<feature type="region of interest" description="Disordered" evidence="2">
    <location>
        <begin position="270"/>
        <end position="299"/>
    </location>
</feature>
<dbReference type="EMBL" id="CP034457">
    <property type="protein sequence ID" value="QBM87825.1"/>
    <property type="molecule type" value="Genomic_DNA"/>
</dbReference>
<name>A0A4P6XML4_9ASCO</name>
<dbReference type="Proteomes" id="UP000292447">
    <property type="component" value="Chromosome II"/>
</dbReference>
<evidence type="ECO:0000313" key="4">
    <source>
        <dbReference type="EMBL" id="QBM87825.1"/>
    </source>
</evidence>
<dbReference type="GO" id="GO:0000502">
    <property type="term" value="C:proteasome complex"/>
    <property type="evidence" value="ECO:0007669"/>
    <property type="project" value="UniProtKB-KW"/>
</dbReference>
<keyword evidence="4" id="KW-0647">Proteasome</keyword>
<comment type="similarity">
    <text evidence="1">Belongs to the proteasome inhibitor PI31 family.</text>
</comment>
<dbReference type="AlphaFoldDB" id="A0A4P6XML4"/>
<gene>
    <name evidence="4" type="primary">MPUL0B10380</name>
    <name evidence="4" type="ORF">METSCH_B10380</name>
</gene>
<keyword evidence="5" id="KW-1185">Reference proteome</keyword>
<evidence type="ECO:0000256" key="1">
    <source>
        <dbReference type="ARBA" id="ARBA00006405"/>
    </source>
</evidence>
<dbReference type="Pfam" id="PF08577">
    <property type="entry name" value="PI31_Prot_C"/>
    <property type="match status" value="1"/>
</dbReference>
<protein>
    <submittedName>
        <fullName evidence="4">PI31 proteasome regulator</fullName>
    </submittedName>
</protein>
<accession>A0A4P6XML4</accession>
<sequence>MYNNIASSKSMVMCESGFQLIVELVRPYLCQKFNLPSTSVLQTLSSDTHSQWTLQDLPQAATITATKLSDENTVLNFISGETIRAVQVPLSGLGVSMPVEKTKIKDLEDVFASFVDTKLLEQGGFWQKSKPIKNQPDGESHDQKMAPALDLDFSKLAVNPGSRPFTRPADMPDFEDEYDLKKHGSAAPQLGNFGIGERDLYPPGVGRDPLMKPYLDPLADVGGGGMHPTADHPMFGQRQGNTSRSGVPPGARYDDPYGENNLEDMGMGLPGNLRKPGGGFGGAPSGGSFGGHPFGGGMF</sequence>
<dbReference type="InterPro" id="IPR013886">
    <property type="entry name" value="PI31_Prot_C"/>
</dbReference>
<organism evidence="4 5">
    <name type="scientific">Metschnikowia aff. pulcherrima</name>
    <dbReference type="NCBI Taxonomy" id="2163413"/>
    <lineage>
        <taxon>Eukaryota</taxon>
        <taxon>Fungi</taxon>
        <taxon>Dikarya</taxon>
        <taxon>Ascomycota</taxon>
        <taxon>Saccharomycotina</taxon>
        <taxon>Pichiomycetes</taxon>
        <taxon>Metschnikowiaceae</taxon>
        <taxon>Metschnikowia</taxon>
    </lineage>
</organism>